<comment type="caution">
    <text evidence="1">The sequence shown here is derived from an EMBL/GenBank/DDBJ whole genome shotgun (WGS) entry which is preliminary data.</text>
</comment>
<dbReference type="EMBL" id="QKYV01000001">
    <property type="protein sequence ID" value="PZW43785.1"/>
    <property type="molecule type" value="Genomic_DNA"/>
</dbReference>
<dbReference type="AlphaFoldDB" id="A0A2W7IF93"/>
<gene>
    <name evidence="1" type="ORF">LX95_00109</name>
</gene>
<reference evidence="1 2" key="1">
    <citation type="submission" date="2018-06" db="EMBL/GenBank/DDBJ databases">
        <title>Genomic Encyclopedia of Archaeal and Bacterial Type Strains, Phase II (KMG-II): from individual species to whole genera.</title>
        <authorList>
            <person name="Goeker M."/>
        </authorList>
    </citation>
    <scope>NUCLEOTIDE SEQUENCE [LARGE SCALE GENOMIC DNA]</scope>
    <source>
        <strain evidence="1 2">DSM 15361</strain>
    </source>
</reference>
<accession>A0A2W7IF93</accession>
<dbReference type="RefSeq" id="WP_111539476.1">
    <property type="nucleotide sequence ID" value="NZ_QKYV01000001.1"/>
</dbReference>
<organism evidence="1 2">
    <name type="scientific">Mesonia algae</name>
    <dbReference type="NCBI Taxonomy" id="213248"/>
    <lineage>
        <taxon>Bacteria</taxon>
        <taxon>Pseudomonadati</taxon>
        <taxon>Bacteroidota</taxon>
        <taxon>Flavobacteriia</taxon>
        <taxon>Flavobacteriales</taxon>
        <taxon>Flavobacteriaceae</taxon>
        <taxon>Mesonia</taxon>
    </lineage>
</organism>
<evidence type="ECO:0000313" key="1">
    <source>
        <dbReference type="EMBL" id="PZW43785.1"/>
    </source>
</evidence>
<keyword evidence="2" id="KW-1185">Reference proteome</keyword>
<dbReference type="Proteomes" id="UP000249542">
    <property type="component" value="Unassembled WGS sequence"/>
</dbReference>
<sequence length="71" mass="8315">MGEIIKVLVKKEDGFNFEIELNKANSIYQPRMIHLQNEKGRIQFTEAEFITISSVFLEAINNFKILKKINE</sequence>
<evidence type="ECO:0000313" key="2">
    <source>
        <dbReference type="Proteomes" id="UP000249542"/>
    </source>
</evidence>
<protein>
    <submittedName>
        <fullName evidence="1">Uncharacterized protein</fullName>
    </submittedName>
</protein>
<name>A0A2W7IF93_9FLAO</name>
<proteinExistence type="predicted"/>